<evidence type="ECO:0000313" key="2">
    <source>
        <dbReference type="Proteomes" id="UP001057452"/>
    </source>
</evidence>
<comment type="caution">
    <text evidence="1">The sequence shown here is derived from an EMBL/GenBank/DDBJ whole genome shotgun (WGS) entry which is preliminary data.</text>
</comment>
<protein>
    <submittedName>
        <fullName evidence="1">Uncharacterized protein</fullName>
    </submittedName>
</protein>
<proteinExistence type="predicted"/>
<reference evidence="1" key="1">
    <citation type="submission" date="2022-05" db="EMBL/GenBank/DDBJ databases">
        <title>Chromosome-level genome of Chaenocephalus aceratus.</title>
        <authorList>
            <person name="Park H."/>
        </authorList>
    </citation>
    <scope>NUCLEOTIDE SEQUENCE</scope>
    <source>
        <strain evidence="1">KU_202001</strain>
    </source>
</reference>
<accession>A0ACB9XDU3</accession>
<evidence type="ECO:0000313" key="1">
    <source>
        <dbReference type="EMBL" id="KAI4824638.1"/>
    </source>
</evidence>
<keyword evidence="2" id="KW-1185">Reference proteome</keyword>
<gene>
    <name evidence="1" type="ORF">KUCAC02_013136</name>
</gene>
<organism evidence="1 2">
    <name type="scientific">Chaenocephalus aceratus</name>
    <name type="common">Blackfin icefish</name>
    <name type="synonym">Chaenichthys aceratus</name>
    <dbReference type="NCBI Taxonomy" id="36190"/>
    <lineage>
        <taxon>Eukaryota</taxon>
        <taxon>Metazoa</taxon>
        <taxon>Chordata</taxon>
        <taxon>Craniata</taxon>
        <taxon>Vertebrata</taxon>
        <taxon>Euteleostomi</taxon>
        <taxon>Actinopterygii</taxon>
        <taxon>Neopterygii</taxon>
        <taxon>Teleostei</taxon>
        <taxon>Neoteleostei</taxon>
        <taxon>Acanthomorphata</taxon>
        <taxon>Eupercaria</taxon>
        <taxon>Perciformes</taxon>
        <taxon>Notothenioidei</taxon>
        <taxon>Channichthyidae</taxon>
        <taxon>Chaenocephalus</taxon>
    </lineage>
</organism>
<name>A0ACB9XDU3_CHAAC</name>
<dbReference type="Proteomes" id="UP001057452">
    <property type="component" value="Chromosome 7"/>
</dbReference>
<dbReference type="EMBL" id="CM043791">
    <property type="protein sequence ID" value="KAI4824638.1"/>
    <property type="molecule type" value="Genomic_DNA"/>
</dbReference>
<sequence>MEVSHTLICFFFLFSLQDGSTGLVSAQLSVYSGIEGETIRFQCSFPSYGGRKLFCKEPCEQVDILIETSGASAQSGRYSIDYKQRELFVSITQLTKSDSGKYWCGAGAYENIEIIVVDAKLVRFRLIVTDALTTSTPPSSVHQPQQKHQTKVKAPQSSPASPKTTEQSESTTTTGVVLYGRLTLVVLVIVSSLKRTCKAKKPRVETQNASARRLKTTRVNPAYSEIKFVNVGSSHSGFTVTLTSSDEPPLYSTVNDPQ</sequence>